<gene>
    <name evidence="1" type="ORF">EZS28_023771</name>
</gene>
<accession>A0A5J4VE12</accession>
<reference evidence="1 2" key="1">
    <citation type="submission" date="2019-03" db="EMBL/GenBank/DDBJ databases">
        <title>Single cell metagenomics reveals metabolic interactions within the superorganism composed of flagellate Streblomastix strix and complex community of Bacteroidetes bacteria on its surface.</title>
        <authorList>
            <person name="Treitli S.C."/>
            <person name="Kolisko M."/>
            <person name="Husnik F."/>
            <person name="Keeling P."/>
            <person name="Hampl V."/>
        </authorList>
    </citation>
    <scope>NUCLEOTIDE SEQUENCE [LARGE SCALE GENOMIC DNA]</scope>
    <source>
        <strain evidence="1">ST1C</strain>
    </source>
</reference>
<dbReference type="EMBL" id="SNRW01007753">
    <property type="protein sequence ID" value="KAA6380702.1"/>
    <property type="molecule type" value="Genomic_DNA"/>
</dbReference>
<organism evidence="1 2">
    <name type="scientific">Streblomastix strix</name>
    <dbReference type="NCBI Taxonomy" id="222440"/>
    <lineage>
        <taxon>Eukaryota</taxon>
        <taxon>Metamonada</taxon>
        <taxon>Preaxostyla</taxon>
        <taxon>Oxymonadida</taxon>
        <taxon>Streblomastigidae</taxon>
        <taxon>Streblomastix</taxon>
    </lineage>
</organism>
<evidence type="ECO:0000313" key="1">
    <source>
        <dbReference type="EMBL" id="KAA6380702.1"/>
    </source>
</evidence>
<proteinExistence type="predicted"/>
<sequence>MKKEEAESIKGVVDNVKGVVDKSKDEKADDFEVGDNTDGDQFLSESFSFSSSFIFSFRSFNLAFIVSVTRTNSVFMCCHSDQSTFSSSKSFVCGCVIGTLAMAESACVKDSWF</sequence>
<name>A0A5J4VE12_9EUKA</name>
<evidence type="ECO:0000313" key="2">
    <source>
        <dbReference type="Proteomes" id="UP000324800"/>
    </source>
</evidence>
<protein>
    <submittedName>
        <fullName evidence="1">Uncharacterized protein</fullName>
    </submittedName>
</protein>
<dbReference type="Proteomes" id="UP000324800">
    <property type="component" value="Unassembled WGS sequence"/>
</dbReference>
<comment type="caution">
    <text evidence="1">The sequence shown here is derived from an EMBL/GenBank/DDBJ whole genome shotgun (WGS) entry which is preliminary data.</text>
</comment>
<dbReference type="AlphaFoldDB" id="A0A5J4VE12"/>
<feature type="non-terminal residue" evidence="1">
    <location>
        <position position="113"/>
    </location>
</feature>